<accession>A0A430UHL0</accession>
<keyword evidence="6 9" id="KW-1133">Transmembrane helix</keyword>
<dbReference type="EMBL" id="PELR01000221">
    <property type="protein sequence ID" value="RTH02945.1"/>
    <property type="molecule type" value="Genomic_DNA"/>
</dbReference>
<evidence type="ECO:0000313" key="13">
    <source>
        <dbReference type="Proteomes" id="UP000286734"/>
    </source>
</evidence>
<dbReference type="PANTHER" id="PTHR11795:SF445">
    <property type="entry name" value="AMINO ACID ABC TRANSPORTER PERMEASE PROTEIN"/>
    <property type="match status" value="1"/>
</dbReference>
<dbReference type="Proteomes" id="UP000286910">
    <property type="component" value="Unassembled WGS sequence"/>
</dbReference>
<evidence type="ECO:0000256" key="2">
    <source>
        <dbReference type="ARBA" id="ARBA00022448"/>
    </source>
</evidence>
<keyword evidence="4 9" id="KW-0812">Transmembrane</keyword>
<dbReference type="InterPro" id="IPR052157">
    <property type="entry name" value="BCAA_transport_permease"/>
</dbReference>
<dbReference type="InterPro" id="IPR001851">
    <property type="entry name" value="ABC_transp_permease"/>
</dbReference>
<feature type="transmembrane region" description="Helical" evidence="9">
    <location>
        <begin position="61"/>
        <end position="84"/>
    </location>
</feature>
<comment type="subcellular location">
    <subcellularLocation>
        <location evidence="1">Cell membrane</location>
        <topology evidence="1">Multi-pass membrane protein</topology>
    </subcellularLocation>
</comment>
<keyword evidence="7 9" id="KW-0472">Membrane</keyword>
<dbReference type="GO" id="GO:0006865">
    <property type="term" value="P:amino acid transport"/>
    <property type="evidence" value="ECO:0007669"/>
    <property type="project" value="UniProtKB-KW"/>
</dbReference>
<evidence type="ECO:0000313" key="14">
    <source>
        <dbReference type="Proteomes" id="UP000286910"/>
    </source>
</evidence>
<evidence type="ECO:0000256" key="1">
    <source>
        <dbReference type="ARBA" id="ARBA00004651"/>
    </source>
</evidence>
<evidence type="ECO:0000256" key="8">
    <source>
        <dbReference type="ARBA" id="ARBA00037998"/>
    </source>
</evidence>
<reference evidence="13 14" key="1">
    <citation type="journal article" date="2019" name="Extremophiles">
        <title>Biogeography of thermophiles and predominance of Thermus scotoductus in domestic water heaters.</title>
        <authorList>
            <person name="Wilpiszeski R.L."/>
            <person name="Zhang Z."/>
            <person name="House C.H."/>
        </authorList>
    </citation>
    <scope>NUCLEOTIDE SEQUENCE [LARGE SCALE GENOMIC DNA]</scope>
    <source>
        <strain evidence="12 15">16_S16</strain>
        <strain evidence="10 14">32_S32</strain>
        <strain evidence="11 13">34_S34</strain>
    </source>
</reference>
<feature type="transmembrane region" description="Helical" evidence="9">
    <location>
        <begin position="255"/>
        <end position="275"/>
    </location>
</feature>
<evidence type="ECO:0000313" key="10">
    <source>
        <dbReference type="EMBL" id="RTH02945.1"/>
    </source>
</evidence>
<dbReference type="PANTHER" id="PTHR11795">
    <property type="entry name" value="BRANCHED-CHAIN AMINO ACID TRANSPORT SYSTEM PERMEASE PROTEIN LIVH"/>
    <property type="match status" value="1"/>
</dbReference>
<dbReference type="Proteomes" id="UP000286734">
    <property type="component" value="Unassembled WGS sequence"/>
</dbReference>
<feature type="transmembrane region" description="Helical" evidence="9">
    <location>
        <begin position="96"/>
        <end position="115"/>
    </location>
</feature>
<name>A0A430UHL0_THESC</name>
<comment type="similarity">
    <text evidence="8">Belongs to the binding-protein-dependent transport system permease family. LivHM subfamily.</text>
</comment>
<feature type="transmembrane region" description="Helical" evidence="9">
    <location>
        <begin position="26"/>
        <end position="54"/>
    </location>
</feature>
<protein>
    <submittedName>
        <fullName evidence="12">Branched-chain amino acid ABC transporter permease</fullName>
    </submittedName>
</protein>
<sequence length="285" mass="29188">MMELFLNALASGLAQGGIYALIGVGLALIFGAMHVVNLAHGEVLVAGALLTYLLAGAGLPLWGAILLGGGLGGLLGLGLYGLLLPVRREPPISSMVLTYGVALVILYGLVEAFGTDLRNLTYPAWVRPVHLGPIRLALGEIITLGMALLAVGGVAWFLKQSWPGLAVRALTQNREAAIALGISPLAAEALAFALGSALAGLAGALLVVVQPIAPMAAPLFTVKAFVVVVLAGLTSPLGVALAGLLLGAVEGLSALVNPAWGELVAFLTFVLMLLFRPQGLFGRRR</sequence>
<dbReference type="Proteomes" id="UP000288347">
    <property type="component" value="Unassembled WGS sequence"/>
</dbReference>
<proteinExistence type="inferred from homology"/>
<evidence type="ECO:0000256" key="5">
    <source>
        <dbReference type="ARBA" id="ARBA00022970"/>
    </source>
</evidence>
<dbReference type="GO" id="GO:0022857">
    <property type="term" value="F:transmembrane transporter activity"/>
    <property type="evidence" value="ECO:0007669"/>
    <property type="project" value="InterPro"/>
</dbReference>
<dbReference type="GO" id="GO:0005886">
    <property type="term" value="C:plasma membrane"/>
    <property type="evidence" value="ECO:0007669"/>
    <property type="project" value="UniProtKB-SubCell"/>
</dbReference>
<feature type="transmembrane region" description="Helical" evidence="9">
    <location>
        <begin position="225"/>
        <end position="249"/>
    </location>
</feature>
<evidence type="ECO:0000256" key="7">
    <source>
        <dbReference type="ARBA" id="ARBA00023136"/>
    </source>
</evidence>
<feature type="transmembrane region" description="Helical" evidence="9">
    <location>
        <begin position="189"/>
        <end position="213"/>
    </location>
</feature>
<organism evidence="12 15">
    <name type="scientific">Thermus scotoductus</name>
    <dbReference type="NCBI Taxonomy" id="37636"/>
    <lineage>
        <taxon>Bacteria</taxon>
        <taxon>Thermotogati</taxon>
        <taxon>Deinococcota</taxon>
        <taxon>Deinococci</taxon>
        <taxon>Thermales</taxon>
        <taxon>Thermaceae</taxon>
        <taxon>Thermus</taxon>
    </lineage>
</organism>
<feature type="transmembrane region" description="Helical" evidence="9">
    <location>
        <begin position="136"/>
        <end position="158"/>
    </location>
</feature>
<evidence type="ECO:0000313" key="11">
    <source>
        <dbReference type="EMBL" id="RTH04770.1"/>
    </source>
</evidence>
<comment type="caution">
    <text evidence="12">The sequence shown here is derived from an EMBL/GenBank/DDBJ whole genome shotgun (WGS) entry which is preliminary data.</text>
</comment>
<gene>
    <name evidence="12" type="ORF">CSW29_05150</name>
    <name evidence="10" type="ORF">CSW45_07320</name>
    <name evidence="11" type="ORF">CSW47_06270</name>
</gene>
<dbReference type="CDD" id="cd06582">
    <property type="entry name" value="TM_PBP1_LivH_like"/>
    <property type="match status" value="1"/>
</dbReference>
<keyword evidence="3" id="KW-1003">Cell membrane</keyword>
<keyword evidence="5" id="KW-0029">Amino-acid transport</keyword>
<dbReference type="EMBL" id="PELP01000150">
    <property type="protein sequence ID" value="RTH04770.1"/>
    <property type="molecule type" value="Genomic_DNA"/>
</dbReference>
<evidence type="ECO:0000256" key="9">
    <source>
        <dbReference type="SAM" id="Phobius"/>
    </source>
</evidence>
<keyword evidence="2" id="KW-0813">Transport</keyword>
<evidence type="ECO:0000313" key="12">
    <source>
        <dbReference type="EMBL" id="RTI00849.1"/>
    </source>
</evidence>
<evidence type="ECO:0000256" key="6">
    <source>
        <dbReference type="ARBA" id="ARBA00022989"/>
    </source>
</evidence>
<evidence type="ECO:0000313" key="15">
    <source>
        <dbReference type="Proteomes" id="UP000288347"/>
    </source>
</evidence>
<evidence type="ECO:0000256" key="4">
    <source>
        <dbReference type="ARBA" id="ARBA00022692"/>
    </source>
</evidence>
<evidence type="ECO:0000256" key="3">
    <source>
        <dbReference type="ARBA" id="ARBA00022475"/>
    </source>
</evidence>
<dbReference type="AlphaFoldDB" id="A0A430UHL0"/>
<dbReference type="RefSeq" id="WP_126177903.1">
    <property type="nucleotide sequence ID" value="NZ_DAHVNI010000043.1"/>
</dbReference>
<dbReference type="EMBL" id="PEMH01000133">
    <property type="protein sequence ID" value="RTI00849.1"/>
    <property type="molecule type" value="Genomic_DNA"/>
</dbReference>
<dbReference type="Pfam" id="PF02653">
    <property type="entry name" value="BPD_transp_2"/>
    <property type="match status" value="1"/>
</dbReference>